<dbReference type="EMBL" id="JABFAF010000006">
    <property type="protein sequence ID" value="MBA0858547.1"/>
    <property type="molecule type" value="Genomic_DNA"/>
</dbReference>
<protein>
    <submittedName>
        <fullName evidence="1">Uncharacterized protein</fullName>
    </submittedName>
</protein>
<proteinExistence type="predicted"/>
<dbReference type="OrthoDB" id="1752183at2759"/>
<organism evidence="1 2">
    <name type="scientific">Gossypium schwendimanii</name>
    <name type="common">Cotton</name>
    <dbReference type="NCBI Taxonomy" id="34291"/>
    <lineage>
        <taxon>Eukaryota</taxon>
        <taxon>Viridiplantae</taxon>
        <taxon>Streptophyta</taxon>
        <taxon>Embryophyta</taxon>
        <taxon>Tracheophyta</taxon>
        <taxon>Spermatophyta</taxon>
        <taxon>Magnoliopsida</taxon>
        <taxon>eudicotyledons</taxon>
        <taxon>Gunneridae</taxon>
        <taxon>Pentapetalae</taxon>
        <taxon>rosids</taxon>
        <taxon>malvids</taxon>
        <taxon>Malvales</taxon>
        <taxon>Malvaceae</taxon>
        <taxon>Malvoideae</taxon>
        <taxon>Gossypium</taxon>
    </lineage>
</organism>
<accession>A0A7J9LIR3</accession>
<evidence type="ECO:0000313" key="1">
    <source>
        <dbReference type="EMBL" id="MBA0858547.1"/>
    </source>
</evidence>
<gene>
    <name evidence="1" type="ORF">Goshw_027855</name>
</gene>
<dbReference type="AlphaFoldDB" id="A0A7J9LIR3"/>
<evidence type="ECO:0000313" key="2">
    <source>
        <dbReference type="Proteomes" id="UP000593576"/>
    </source>
</evidence>
<comment type="caution">
    <text evidence="1">The sequence shown here is derived from an EMBL/GenBank/DDBJ whole genome shotgun (WGS) entry which is preliminary data.</text>
</comment>
<keyword evidence="2" id="KW-1185">Reference proteome</keyword>
<dbReference type="Proteomes" id="UP000593576">
    <property type="component" value="Unassembled WGS sequence"/>
</dbReference>
<sequence length="165" mass="18342">MELNNELLDSRRHSAITFEENVKLNNVNPIEVDILAGKGKGIPVSKGRGSGTKGVFSEVVVLLRGGVSKRLEKTIGNDAWYFERSMGWLLVFKKLYLVVEALSCGEPLLRSWVYLNKNGSVRLDDGSVAAEGVVRYRNGEWIIGFNWFFGSCSCSKLNCGAYLMD</sequence>
<name>A0A7J9LIR3_GOSSC</name>
<reference evidence="1 2" key="1">
    <citation type="journal article" date="2019" name="Genome Biol. Evol.">
        <title>Insights into the evolution of the New World diploid cottons (Gossypium, subgenus Houzingenia) based on genome sequencing.</title>
        <authorList>
            <person name="Grover C.E."/>
            <person name="Arick M.A. 2nd"/>
            <person name="Thrash A."/>
            <person name="Conover J.L."/>
            <person name="Sanders W.S."/>
            <person name="Peterson D.G."/>
            <person name="Frelichowski J.E."/>
            <person name="Scheffler J.A."/>
            <person name="Scheffler B.E."/>
            <person name="Wendel J.F."/>
        </authorList>
    </citation>
    <scope>NUCLEOTIDE SEQUENCE [LARGE SCALE GENOMIC DNA]</scope>
    <source>
        <strain evidence="1">1</strain>
        <tissue evidence="1">Leaf</tissue>
    </source>
</reference>